<dbReference type="Proteomes" id="UP000297564">
    <property type="component" value="Unassembled WGS sequence"/>
</dbReference>
<dbReference type="AlphaFoldDB" id="A0A4Z0BC03"/>
<comment type="subunit">
    <text evidence="6">Part of the 50S ribosomal subunit. Contacts protein L29, and trigger factor when it is bound to the ribosome.</text>
</comment>
<dbReference type="HAMAP" id="MF_01369_B">
    <property type="entry name" value="Ribosomal_uL23_B"/>
    <property type="match status" value="1"/>
</dbReference>
<dbReference type="InterPro" id="IPR012678">
    <property type="entry name" value="Ribosomal_uL23/eL15/eS24_sf"/>
</dbReference>
<keyword evidence="3 6" id="KW-0694">RNA-binding</keyword>
<sequence length="111" mass="12191">MSRVNPTPAERKFDEGRLMQVLVAPIVSEKATHVADKTNAVTFKVLQNATKPEIKAAVELMFKVEVKGVSVVNTKGKTKRFGRSVGRRDNVRKAYVLLKPGQELNLSGEAA</sequence>
<protein>
    <recommendedName>
        <fullName evidence="6">Large ribosomal subunit protein uL23</fullName>
    </recommendedName>
</protein>
<evidence type="ECO:0000313" key="8">
    <source>
        <dbReference type="Proteomes" id="UP000297564"/>
    </source>
</evidence>
<accession>A0A4Z0BC03</accession>
<dbReference type="NCBIfam" id="NF004359">
    <property type="entry name" value="PRK05738.1-3"/>
    <property type="match status" value="1"/>
</dbReference>
<evidence type="ECO:0000256" key="1">
    <source>
        <dbReference type="ARBA" id="ARBA00006700"/>
    </source>
</evidence>
<evidence type="ECO:0000256" key="5">
    <source>
        <dbReference type="ARBA" id="ARBA00023274"/>
    </source>
</evidence>
<dbReference type="Pfam" id="PF00276">
    <property type="entry name" value="Ribosomal_L23"/>
    <property type="match status" value="1"/>
</dbReference>
<gene>
    <name evidence="6" type="primary">rplW</name>
    <name evidence="7" type="ORF">EZ242_21360</name>
</gene>
<dbReference type="InterPro" id="IPR013025">
    <property type="entry name" value="Ribosomal_uL23-like"/>
</dbReference>
<evidence type="ECO:0000313" key="7">
    <source>
        <dbReference type="EMBL" id="TFY96200.1"/>
    </source>
</evidence>
<dbReference type="NCBIfam" id="NF004363">
    <property type="entry name" value="PRK05738.2-4"/>
    <property type="match status" value="1"/>
</dbReference>
<keyword evidence="4 6" id="KW-0689">Ribosomal protein</keyword>
<organism evidence="7 8">
    <name type="scientific">Ramlibacter rhizophilus</name>
    <dbReference type="NCBI Taxonomy" id="1781167"/>
    <lineage>
        <taxon>Bacteria</taxon>
        <taxon>Pseudomonadati</taxon>
        <taxon>Pseudomonadota</taxon>
        <taxon>Betaproteobacteria</taxon>
        <taxon>Burkholderiales</taxon>
        <taxon>Comamonadaceae</taxon>
        <taxon>Ramlibacter</taxon>
    </lineage>
</organism>
<reference evidence="7 8" key="1">
    <citation type="submission" date="2019-03" db="EMBL/GenBank/DDBJ databases">
        <title>Ramlibacter rhizophilus CCTCC AB2015357, whole genome shotgun sequence.</title>
        <authorList>
            <person name="Zhang X."/>
            <person name="Feng G."/>
            <person name="Zhu H."/>
        </authorList>
    </citation>
    <scope>NUCLEOTIDE SEQUENCE [LARGE SCALE GENOMIC DNA]</scope>
    <source>
        <strain evidence="7 8">CCTCC AB2015357</strain>
    </source>
</reference>
<dbReference type="Gene3D" id="3.30.70.330">
    <property type="match status" value="1"/>
</dbReference>
<dbReference type="GO" id="GO:0003735">
    <property type="term" value="F:structural constituent of ribosome"/>
    <property type="evidence" value="ECO:0007669"/>
    <property type="project" value="InterPro"/>
</dbReference>
<dbReference type="RefSeq" id="WP_135287230.1">
    <property type="nucleotide sequence ID" value="NZ_SMLL01000010.1"/>
</dbReference>
<evidence type="ECO:0000256" key="6">
    <source>
        <dbReference type="HAMAP-Rule" id="MF_01369"/>
    </source>
</evidence>
<dbReference type="GO" id="GO:0019843">
    <property type="term" value="F:rRNA binding"/>
    <property type="evidence" value="ECO:0007669"/>
    <property type="project" value="UniProtKB-UniRule"/>
</dbReference>
<proteinExistence type="inferred from homology"/>
<evidence type="ECO:0000256" key="3">
    <source>
        <dbReference type="ARBA" id="ARBA00022884"/>
    </source>
</evidence>
<dbReference type="GO" id="GO:0006412">
    <property type="term" value="P:translation"/>
    <property type="evidence" value="ECO:0007669"/>
    <property type="project" value="UniProtKB-UniRule"/>
</dbReference>
<dbReference type="FunFam" id="3.30.70.330:FF:000001">
    <property type="entry name" value="50S ribosomal protein L23"/>
    <property type="match status" value="1"/>
</dbReference>
<evidence type="ECO:0000256" key="2">
    <source>
        <dbReference type="ARBA" id="ARBA00022730"/>
    </source>
</evidence>
<dbReference type="SUPFAM" id="SSF54189">
    <property type="entry name" value="Ribosomal proteins S24e, L23 and L15e"/>
    <property type="match status" value="1"/>
</dbReference>
<comment type="function">
    <text evidence="6">One of the early assembly proteins it binds 23S rRNA. One of the proteins that surrounds the polypeptide exit tunnel on the outside of the ribosome. Forms the main docking site for trigger factor binding to the ribosome.</text>
</comment>
<dbReference type="InterPro" id="IPR012677">
    <property type="entry name" value="Nucleotide-bd_a/b_plait_sf"/>
</dbReference>
<keyword evidence="8" id="KW-1185">Reference proteome</keyword>
<dbReference type="PANTHER" id="PTHR11620">
    <property type="entry name" value="60S RIBOSOMAL PROTEIN L23A"/>
    <property type="match status" value="1"/>
</dbReference>
<dbReference type="OrthoDB" id="9793353at2"/>
<comment type="caution">
    <text evidence="7">The sequence shown here is derived from an EMBL/GenBank/DDBJ whole genome shotgun (WGS) entry which is preliminary data.</text>
</comment>
<evidence type="ECO:0000256" key="4">
    <source>
        <dbReference type="ARBA" id="ARBA00022980"/>
    </source>
</evidence>
<keyword evidence="5 6" id="KW-0687">Ribonucleoprotein</keyword>
<dbReference type="GO" id="GO:1990904">
    <property type="term" value="C:ribonucleoprotein complex"/>
    <property type="evidence" value="ECO:0007669"/>
    <property type="project" value="UniProtKB-KW"/>
</dbReference>
<comment type="similarity">
    <text evidence="1 6">Belongs to the universal ribosomal protein uL23 family.</text>
</comment>
<keyword evidence="2 6" id="KW-0699">rRNA-binding</keyword>
<dbReference type="GO" id="GO:0005840">
    <property type="term" value="C:ribosome"/>
    <property type="evidence" value="ECO:0007669"/>
    <property type="project" value="UniProtKB-KW"/>
</dbReference>
<dbReference type="EMBL" id="SMLL01000010">
    <property type="protein sequence ID" value="TFY96200.1"/>
    <property type="molecule type" value="Genomic_DNA"/>
</dbReference>
<name>A0A4Z0BC03_9BURK</name>